<protein>
    <recommendedName>
        <fullName evidence="4">DUF1345 domain-containing protein</fullName>
    </recommendedName>
</protein>
<gene>
    <name evidence="2" type="ORF">ACFO8L_07615</name>
</gene>
<feature type="transmembrane region" description="Helical" evidence="1">
    <location>
        <begin position="46"/>
        <end position="65"/>
    </location>
</feature>
<keyword evidence="1" id="KW-1133">Transmembrane helix</keyword>
<proteinExistence type="predicted"/>
<feature type="transmembrane region" description="Helical" evidence="1">
    <location>
        <begin position="20"/>
        <end position="40"/>
    </location>
</feature>
<name>A0ABV9E9F0_9ACTN</name>
<sequence length="235" mass="25505">MAQRAGRRAERPGHPGEPRLPAACAVVVAIALYAALPGHLILGPRFVVPALEALLFVPLVAVNPWRMRRENTLLRRLSIALVLLIAVTNAVALVLLVQKLVAGRTEDGSQLLLAAGQVWLTNIIIFAMAYWELDRGGPVRRTQARGQDLPAADFRFPQDEDHDAVDEVATRSSMKSGWTPGFVDYFYVSVTNSSAFSPTDTMPLSARAKLLMATESVSALMLSILVIARGVGLLR</sequence>
<dbReference type="EMBL" id="JBHSFN010000003">
    <property type="protein sequence ID" value="MFC4585933.1"/>
    <property type="molecule type" value="Genomic_DNA"/>
</dbReference>
<evidence type="ECO:0000313" key="2">
    <source>
        <dbReference type="EMBL" id="MFC4585933.1"/>
    </source>
</evidence>
<evidence type="ECO:0000256" key="1">
    <source>
        <dbReference type="SAM" id="Phobius"/>
    </source>
</evidence>
<evidence type="ECO:0000313" key="3">
    <source>
        <dbReference type="Proteomes" id="UP001595891"/>
    </source>
</evidence>
<feature type="transmembrane region" description="Helical" evidence="1">
    <location>
        <begin position="109"/>
        <end position="131"/>
    </location>
</feature>
<reference evidence="3" key="1">
    <citation type="journal article" date="2019" name="Int. J. Syst. Evol. Microbiol.">
        <title>The Global Catalogue of Microorganisms (GCM) 10K type strain sequencing project: providing services to taxonomists for standard genome sequencing and annotation.</title>
        <authorList>
            <consortium name="The Broad Institute Genomics Platform"/>
            <consortium name="The Broad Institute Genome Sequencing Center for Infectious Disease"/>
            <person name="Wu L."/>
            <person name="Ma J."/>
        </authorList>
    </citation>
    <scope>NUCLEOTIDE SEQUENCE [LARGE SCALE GENOMIC DNA]</scope>
    <source>
        <strain evidence="3">CCUG 49560</strain>
    </source>
</reference>
<comment type="caution">
    <text evidence="2">The sequence shown here is derived from an EMBL/GenBank/DDBJ whole genome shotgun (WGS) entry which is preliminary data.</text>
</comment>
<keyword evidence="1" id="KW-0472">Membrane</keyword>
<dbReference type="Proteomes" id="UP001595891">
    <property type="component" value="Unassembled WGS sequence"/>
</dbReference>
<evidence type="ECO:0008006" key="4">
    <source>
        <dbReference type="Google" id="ProtNLM"/>
    </source>
</evidence>
<dbReference type="RefSeq" id="WP_262844612.1">
    <property type="nucleotide sequence ID" value="NZ_JANZYP010000031.1"/>
</dbReference>
<organism evidence="2 3">
    <name type="scientific">Sphaerisporangium corydalis</name>
    <dbReference type="NCBI Taxonomy" id="1441875"/>
    <lineage>
        <taxon>Bacteria</taxon>
        <taxon>Bacillati</taxon>
        <taxon>Actinomycetota</taxon>
        <taxon>Actinomycetes</taxon>
        <taxon>Streptosporangiales</taxon>
        <taxon>Streptosporangiaceae</taxon>
        <taxon>Sphaerisporangium</taxon>
    </lineage>
</organism>
<feature type="transmembrane region" description="Helical" evidence="1">
    <location>
        <begin position="77"/>
        <end position="97"/>
    </location>
</feature>
<feature type="transmembrane region" description="Helical" evidence="1">
    <location>
        <begin position="210"/>
        <end position="231"/>
    </location>
</feature>
<accession>A0ABV9E9F0</accession>
<keyword evidence="3" id="KW-1185">Reference proteome</keyword>
<keyword evidence="1" id="KW-0812">Transmembrane</keyword>